<dbReference type="InterPro" id="IPR032816">
    <property type="entry name" value="VTT_dom"/>
</dbReference>
<feature type="transmembrane region" description="Helical" evidence="2">
    <location>
        <begin position="138"/>
        <end position="159"/>
    </location>
</feature>
<reference evidence="4 5" key="1">
    <citation type="journal article" date="2007" name="Int. J. Syst. Evol. Microbiol.">
        <title>Paenibacillus ginsengarvi sp. nov., isolated from soil from ginseng cultivation.</title>
        <authorList>
            <person name="Yoon M.H."/>
            <person name="Ten L.N."/>
            <person name="Im W.T."/>
        </authorList>
    </citation>
    <scope>NUCLEOTIDE SEQUENCE [LARGE SCALE GENOMIC DNA]</scope>
    <source>
        <strain evidence="4 5">KCTC 13059</strain>
    </source>
</reference>
<dbReference type="PANTHER" id="PTHR42709:SF9">
    <property type="entry name" value="ALKALINE PHOSPHATASE LIKE PROTEIN"/>
    <property type="match status" value="1"/>
</dbReference>
<dbReference type="Pfam" id="PF09335">
    <property type="entry name" value="VTT_dom"/>
    <property type="match status" value="1"/>
</dbReference>
<dbReference type="EMBL" id="RBAH01000028">
    <property type="protein sequence ID" value="RKN71897.1"/>
    <property type="molecule type" value="Genomic_DNA"/>
</dbReference>
<dbReference type="OrthoDB" id="9782291at2"/>
<comment type="caution">
    <text evidence="4">The sequence shown here is derived from an EMBL/GenBank/DDBJ whole genome shotgun (WGS) entry which is preliminary data.</text>
</comment>
<keyword evidence="2" id="KW-0472">Membrane</keyword>
<evidence type="ECO:0000313" key="5">
    <source>
        <dbReference type="Proteomes" id="UP000282311"/>
    </source>
</evidence>
<evidence type="ECO:0000256" key="2">
    <source>
        <dbReference type="SAM" id="Phobius"/>
    </source>
</evidence>
<evidence type="ECO:0000313" key="4">
    <source>
        <dbReference type="EMBL" id="RKN71897.1"/>
    </source>
</evidence>
<keyword evidence="2" id="KW-1133">Transmembrane helix</keyword>
<name>A0A3B0BJD4_9BACL</name>
<dbReference type="InterPro" id="IPR051311">
    <property type="entry name" value="DedA_domain"/>
</dbReference>
<dbReference type="GO" id="GO:0005886">
    <property type="term" value="C:plasma membrane"/>
    <property type="evidence" value="ECO:0007669"/>
    <property type="project" value="TreeGrafter"/>
</dbReference>
<feature type="domain" description="VTT" evidence="3">
    <location>
        <begin position="31"/>
        <end position="156"/>
    </location>
</feature>
<feature type="transmembrane region" description="Helical" evidence="2">
    <location>
        <begin position="6"/>
        <end position="27"/>
    </location>
</feature>
<feature type="transmembrane region" description="Helical" evidence="2">
    <location>
        <begin position="171"/>
        <end position="192"/>
    </location>
</feature>
<dbReference type="RefSeq" id="WP_120750794.1">
    <property type="nucleotide sequence ID" value="NZ_RBAH01000028.1"/>
</dbReference>
<sequence>MSYDGLLALIQQFGYAALFFALWLGIVGMPIPDEVIVMTGGAVTASGLLHVVPAFILTYLGVVSGLSLGYFLGRWLGTPMLERLKRKKKMDKYLAQSERLVTKYGSFALCIGYFFPVVRHVVPYLVGLGKMSFKRYALFSYTTGFVWTLIFFTLGRLVGDHAKEIGYFLHSYGLKLIWIPVAAIAVVAIVRFRRARRSQQGRSIQCVNSVNNVSSVKDQ</sequence>
<protein>
    <submittedName>
        <fullName evidence="4">DedA family protein</fullName>
    </submittedName>
</protein>
<keyword evidence="5" id="KW-1185">Reference proteome</keyword>
<dbReference type="AlphaFoldDB" id="A0A3B0BJD4"/>
<evidence type="ECO:0000259" key="3">
    <source>
        <dbReference type="Pfam" id="PF09335"/>
    </source>
</evidence>
<evidence type="ECO:0000256" key="1">
    <source>
        <dbReference type="ARBA" id="ARBA00010792"/>
    </source>
</evidence>
<comment type="similarity">
    <text evidence="1">Belongs to the DedA family.</text>
</comment>
<dbReference type="Proteomes" id="UP000282311">
    <property type="component" value="Unassembled WGS sequence"/>
</dbReference>
<dbReference type="PANTHER" id="PTHR42709">
    <property type="entry name" value="ALKALINE PHOSPHATASE LIKE PROTEIN"/>
    <property type="match status" value="1"/>
</dbReference>
<gene>
    <name evidence="4" type="ORF">D7M11_29150</name>
</gene>
<organism evidence="4 5">
    <name type="scientific">Paenibacillus ginsengarvi</name>
    <dbReference type="NCBI Taxonomy" id="400777"/>
    <lineage>
        <taxon>Bacteria</taxon>
        <taxon>Bacillati</taxon>
        <taxon>Bacillota</taxon>
        <taxon>Bacilli</taxon>
        <taxon>Bacillales</taxon>
        <taxon>Paenibacillaceae</taxon>
        <taxon>Paenibacillus</taxon>
    </lineage>
</organism>
<feature type="transmembrane region" description="Helical" evidence="2">
    <location>
        <begin position="48"/>
        <end position="72"/>
    </location>
</feature>
<feature type="transmembrane region" description="Helical" evidence="2">
    <location>
        <begin position="104"/>
        <end position="126"/>
    </location>
</feature>
<accession>A0A3B0BJD4</accession>
<keyword evidence="2" id="KW-0812">Transmembrane</keyword>
<proteinExistence type="inferred from homology"/>